<comment type="similarity">
    <text evidence="2">Belongs to the complex I subunit 4 family.</text>
</comment>
<feature type="transmembrane region" description="Helical" evidence="9">
    <location>
        <begin position="403"/>
        <end position="431"/>
    </location>
</feature>
<dbReference type="RefSeq" id="WP_206712652.1">
    <property type="nucleotide sequence ID" value="NZ_CP071091.1"/>
</dbReference>
<dbReference type="Pfam" id="PF00361">
    <property type="entry name" value="Proton_antipo_M"/>
    <property type="match status" value="1"/>
</dbReference>
<dbReference type="Proteomes" id="UP000663090">
    <property type="component" value="Chromosome"/>
</dbReference>
<feature type="domain" description="NADH:ubiquinone oxidoreductase chain 4 N-terminal" evidence="11">
    <location>
        <begin position="72"/>
        <end position="128"/>
    </location>
</feature>
<feature type="transmembrane region" description="Helical" evidence="9">
    <location>
        <begin position="169"/>
        <end position="191"/>
    </location>
</feature>
<evidence type="ECO:0000256" key="2">
    <source>
        <dbReference type="ARBA" id="ARBA00009025"/>
    </source>
</evidence>
<accession>A0ABX7MWS2</accession>
<keyword evidence="5 9" id="KW-1133">Transmembrane helix</keyword>
<keyword evidence="4" id="KW-1278">Translocase</keyword>
<keyword evidence="13" id="KW-1185">Reference proteome</keyword>
<feature type="transmembrane region" description="Helical" evidence="9">
    <location>
        <begin position="334"/>
        <end position="353"/>
    </location>
</feature>
<feature type="transmembrane region" description="Helical" evidence="9">
    <location>
        <begin position="308"/>
        <end position="327"/>
    </location>
</feature>
<dbReference type="InterPro" id="IPR003918">
    <property type="entry name" value="NADH_UbQ_OxRdtase"/>
</dbReference>
<evidence type="ECO:0000313" key="13">
    <source>
        <dbReference type="Proteomes" id="UP000663090"/>
    </source>
</evidence>
<evidence type="ECO:0000256" key="1">
    <source>
        <dbReference type="ARBA" id="ARBA00004127"/>
    </source>
</evidence>
<feature type="transmembrane region" description="Helical" evidence="9">
    <location>
        <begin position="365"/>
        <end position="383"/>
    </location>
</feature>
<evidence type="ECO:0000256" key="4">
    <source>
        <dbReference type="ARBA" id="ARBA00022967"/>
    </source>
</evidence>
<dbReference type="PANTHER" id="PTHR43507:SF1">
    <property type="entry name" value="NADH-UBIQUINONE OXIDOREDUCTASE CHAIN 4"/>
    <property type="match status" value="1"/>
</dbReference>
<evidence type="ECO:0000313" key="12">
    <source>
        <dbReference type="EMBL" id="QSQ10892.1"/>
    </source>
</evidence>
<evidence type="ECO:0000256" key="5">
    <source>
        <dbReference type="ARBA" id="ARBA00022989"/>
    </source>
</evidence>
<evidence type="ECO:0000256" key="9">
    <source>
        <dbReference type="SAM" id="Phobius"/>
    </source>
</evidence>
<dbReference type="PANTHER" id="PTHR43507">
    <property type="entry name" value="NADH-UBIQUINONE OXIDOREDUCTASE CHAIN 4"/>
    <property type="match status" value="1"/>
</dbReference>
<organism evidence="12 13">
    <name type="scientific">Myxococcus landrumensis</name>
    <dbReference type="NCBI Taxonomy" id="2813577"/>
    <lineage>
        <taxon>Bacteria</taxon>
        <taxon>Pseudomonadati</taxon>
        <taxon>Myxococcota</taxon>
        <taxon>Myxococcia</taxon>
        <taxon>Myxococcales</taxon>
        <taxon>Cystobacterineae</taxon>
        <taxon>Myxococcaceae</taxon>
        <taxon>Myxococcus</taxon>
    </lineage>
</organism>
<feature type="transmembrane region" description="Helical" evidence="9">
    <location>
        <begin position="239"/>
        <end position="260"/>
    </location>
</feature>
<gene>
    <name evidence="12" type="ORF">JY572_20915</name>
</gene>
<reference evidence="12 13" key="1">
    <citation type="submission" date="2021-02" db="EMBL/GenBank/DDBJ databases">
        <title>De Novo genome assembly of isolated myxobacteria.</title>
        <authorList>
            <person name="Stevens D.C."/>
        </authorList>
    </citation>
    <scope>NUCLEOTIDE SEQUENCE [LARGE SCALE GENOMIC DNA]</scope>
    <source>
        <strain evidence="12 13">SCHIC003</strain>
    </source>
</reference>
<dbReference type="Pfam" id="PF01059">
    <property type="entry name" value="Oxidored_q5_N"/>
    <property type="match status" value="1"/>
</dbReference>
<feature type="transmembrane region" description="Helical" evidence="9">
    <location>
        <begin position="37"/>
        <end position="56"/>
    </location>
</feature>
<evidence type="ECO:0000256" key="3">
    <source>
        <dbReference type="ARBA" id="ARBA00022692"/>
    </source>
</evidence>
<feature type="domain" description="NADH:quinone oxidoreductase/Mrp antiporter transmembrane" evidence="10">
    <location>
        <begin position="133"/>
        <end position="442"/>
    </location>
</feature>
<dbReference type="InterPro" id="IPR001750">
    <property type="entry name" value="ND/Mrp_TM"/>
</dbReference>
<comment type="subcellular location">
    <subcellularLocation>
        <location evidence="1">Endomembrane system</location>
        <topology evidence="1">Multi-pass membrane protein</topology>
    </subcellularLocation>
    <subcellularLocation>
        <location evidence="8">Membrane</location>
        <topology evidence="8">Multi-pass membrane protein</topology>
    </subcellularLocation>
</comment>
<sequence length="579" mass="62881">MSFFDTHLLNLVVFLPLVFAALVLLLPAGESGQIRTVTFIGMVIDMLVGVWAYLRFETGGPEFQMEYRVHWFKEFGLSYHLGVDGLAVSLLLLTVFLGPLVVLASTTYISHRIKEFHLALLVLQTTMLGALVSLDVLLFYIFFEAMLIPMYLLVGVWGAEDRQMAAVKFFLYTLVGSLLMLVALIAVYFIALPPGARSFDYASIYNGLLDANRQLSACKAGPAGACDSLTGMAATMYTWGPWLFAAFALAFAIKVPMWPVHTWLPDAHVQAPVAGSMILAGVMLKMGTFGFWRYAIPLFPVAAQQARPFLATLSVIGIVYGALMCLAQRDIKKLIAYSSVSHLGYCMLGMLAVTAEGATGSAYQMLNHGISTGALFLLFGFLYERRHSRLMADFGGIAKVMPVFTVAFIIITFSSVAVPGTNGFIGEFLVLLGTFKSDLGAAAGNPHLTTVFGAFATLGVILGAAYMLWMVQKVFFGSLTHRENQHLSDMNLREMLTVLPFIILVGVMGLMPQPFLDRIEPSTDRFIARARVGTPGANLALDQLRVEVMSVASDSTVALPGTPSPLAARVVPSTRPSAD</sequence>
<keyword evidence="6" id="KW-0520">NAD</keyword>
<dbReference type="EMBL" id="CP071091">
    <property type="protein sequence ID" value="QSQ10892.1"/>
    <property type="molecule type" value="Genomic_DNA"/>
</dbReference>
<evidence type="ECO:0000256" key="6">
    <source>
        <dbReference type="ARBA" id="ARBA00023027"/>
    </source>
</evidence>
<feature type="transmembrane region" description="Helical" evidence="9">
    <location>
        <begin position="76"/>
        <end position="104"/>
    </location>
</feature>
<feature type="transmembrane region" description="Helical" evidence="9">
    <location>
        <begin position="492"/>
        <end position="511"/>
    </location>
</feature>
<evidence type="ECO:0000259" key="10">
    <source>
        <dbReference type="Pfam" id="PF00361"/>
    </source>
</evidence>
<evidence type="ECO:0000259" key="11">
    <source>
        <dbReference type="Pfam" id="PF01059"/>
    </source>
</evidence>
<evidence type="ECO:0000256" key="7">
    <source>
        <dbReference type="ARBA" id="ARBA00023136"/>
    </source>
</evidence>
<feature type="transmembrane region" description="Helical" evidence="9">
    <location>
        <begin position="6"/>
        <end position="25"/>
    </location>
</feature>
<keyword evidence="3 8" id="KW-0812">Transmembrane</keyword>
<protein>
    <submittedName>
        <fullName evidence="12">NADH-quinone oxidoreductase subunit M</fullName>
    </submittedName>
</protein>
<dbReference type="PRINTS" id="PR01437">
    <property type="entry name" value="NUOXDRDTASE4"/>
</dbReference>
<dbReference type="InterPro" id="IPR000260">
    <property type="entry name" value="NADH4_N"/>
</dbReference>
<dbReference type="InterPro" id="IPR010227">
    <property type="entry name" value="NADH_Q_OxRdtase_chainM/4"/>
</dbReference>
<proteinExistence type="inferred from homology"/>
<evidence type="ECO:0000256" key="8">
    <source>
        <dbReference type="RuleBase" id="RU000320"/>
    </source>
</evidence>
<dbReference type="NCBIfam" id="TIGR01972">
    <property type="entry name" value="NDH_I_M"/>
    <property type="match status" value="1"/>
</dbReference>
<keyword evidence="7 9" id="KW-0472">Membrane</keyword>
<feature type="transmembrane region" description="Helical" evidence="9">
    <location>
        <begin position="451"/>
        <end position="471"/>
    </location>
</feature>
<feature type="transmembrane region" description="Helical" evidence="9">
    <location>
        <begin position="138"/>
        <end position="157"/>
    </location>
</feature>
<feature type="transmembrane region" description="Helical" evidence="9">
    <location>
        <begin position="272"/>
        <end position="296"/>
    </location>
</feature>
<name>A0ABX7MWS2_9BACT</name>